<evidence type="ECO:0000256" key="9">
    <source>
        <dbReference type="ARBA" id="ARBA00022822"/>
    </source>
</evidence>
<keyword evidence="11 15" id="KW-0057">Aromatic amino acid biosynthesis</keyword>
<evidence type="ECO:0000259" key="16">
    <source>
        <dbReference type="Pfam" id="PF00425"/>
    </source>
</evidence>
<evidence type="ECO:0000256" key="8">
    <source>
        <dbReference type="ARBA" id="ARBA00022723"/>
    </source>
</evidence>
<evidence type="ECO:0000256" key="3">
    <source>
        <dbReference type="ARBA" id="ARBA00009562"/>
    </source>
</evidence>
<proteinExistence type="inferred from homology"/>
<gene>
    <name evidence="15" type="primary">trpE</name>
    <name evidence="18" type="ORF">HOP52_13365</name>
</gene>
<dbReference type="InterPro" id="IPR005801">
    <property type="entry name" value="ADC_synthase"/>
</dbReference>
<evidence type="ECO:0000256" key="5">
    <source>
        <dbReference type="ARBA" id="ARBA00012266"/>
    </source>
</evidence>
<dbReference type="Pfam" id="PF04715">
    <property type="entry name" value="Anth_synt_I_N"/>
    <property type="match status" value="1"/>
</dbReference>
<dbReference type="PRINTS" id="PR00095">
    <property type="entry name" value="ANTSNTHASEI"/>
</dbReference>
<name>A0ABS9PAC6_9GAMM</name>
<comment type="pathway">
    <text evidence="2 15">Amino-acid biosynthesis; L-tryptophan biosynthesis; L-tryptophan from chorismate: step 1/5.</text>
</comment>
<comment type="cofactor">
    <cofactor evidence="1 15">
        <name>Mg(2+)</name>
        <dbReference type="ChEBI" id="CHEBI:18420"/>
    </cofactor>
</comment>
<dbReference type="Pfam" id="PF00425">
    <property type="entry name" value="Chorismate_bind"/>
    <property type="match status" value="1"/>
</dbReference>
<keyword evidence="19" id="KW-1185">Reference proteome</keyword>
<dbReference type="NCBIfam" id="TIGR00564">
    <property type="entry name" value="trpE_most"/>
    <property type="match status" value="1"/>
</dbReference>
<dbReference type="SUPFAM" id="SSF56322">
    <property type="entry name" value="ADC synthase"/>
    <property type="match status" value="1"/>
</dbReference>
<comment type="catalytic activity">
    <reaction evidence="14 15">
        <text>chorismate + L-glutamine = anthranilate + pyruvate + L-glutamate + H(+)</text>
        <dbReference type="Rhea" id="RHEA:21732"/>
        <dbReference type="ChEBI" id="CHEBI:15361"/>
        <dbReference type="ChEBI" id="CHEBI:15378"/>
        <dbReference type="ChEBI" id="CHEBI:16567"/>
        <dbReference type="ChEBI" id="CHEBI:29748"/>
        <dbReference type="ChEBI" id="CHEBI:29985"/>
        <dbReference type="ChEBI" id="CHEBI:58359"/>
        <dbReference type="EC" id="4.1.3.27"/>
    </reaction>
</comment>
<dbReference type="EC" id="4.1.3.27" evidence="5 15"/>
<keyword evidence="9 15" id="KW-0822">Tryptophan biosynthesis</keyword>
<dbReference type="EMBL" id="JABFUC010000010">
    <property type="protein sequence ID" value="MCG6658744.1"/>
    <property type="molecule type" value="Genomic_DNA"/>
</dbReference>
<evidence type="ECO:0000256" key="1">
    <source>
        <dbReference type="ARBA" id="ARBA00001946"/>
    </source>
</evidence>
<feature type="domain" description="Anthranilate synthase component I N-terminal" evidence="17">
    <location>
        <begin position="26"/>
        <end position="172"/>
    </location>
</feature>
<dbReference type="PANTHER" id="PTHR11236">
    <property type="entry name" value="AMINOBENZOATE/ANTHRANILATE SYNTHASE"/>
    <property type="match status" value="1"/>
</dbReference>
<evidence type="ECO:0000256" key="15">
    <source>
        <dbReference type="RuleBase" id="RU364045"/>
    </source>
</evidence>
<evidence type="ECO:0000313" key="19">
    <source>
        <dbReference type="Proteomes" id="UP000814385"/>
    </source>
</evidence>
<evidence type="ECO:0000256" key="6">
    <source>
        <dbReference type="ARBA" id="ARBA00020653"/>
    </source>
</evidence>
<accession>A0ABS9PAC6</accession>
<evidence type="ECO:0000256" key="13">
    <source>
        <dbReference type="ARBA" id="ARBA00025634"/>
    </source>
</evidence>
<dbReference type="GO" id="GO:0004049">
    <property type="term" value="F:anthranilate synthase activity"/>
    <property type="evidence" value="ECO:0007669"/>
    <property type="project" value="UniProtKB-EC"/>
</dbReference>
<evidence type="ECO:0000256" key="11">
    <source>
        <dbReference type="ARBA" id="ARBA00023141"/>
    </source>
</evidence>
<dbReference type="InterPro" id="IPR005256">
    <property type="entry name" value="Anth_synth_I_PabB"/>
</dbReference>
<comment type="caution">
    <text evidence="18">The sequence shown here is derived from an EMBL/GenBank/DDBJ whole genome shotgun (WGS) entry which is preliminary data.</text>
</comment>
<evidence type="ECO:0000256" key="12">
    <source>
        <dbReference type="ARBA" id="ARBA00023239"/>
    </source>
</evidence>
<reference evidence="18 19" key="1">
    <citation type="submission" date="2020-05" db="EMBL/GenBank/DDBJ databases">
        <title>Comparative genomic analysis of denitrifying bacteria from Halomonas genus.</title>
        <authorList>
            <person name="Wang L."/>
            <person name="Shao Z."/>
        </authorList>
    </citation>
    <scope>NUCLEOTIDE SEQUENCE [LARGE SCALE GENOMIC DNA]</scope>
    <source>
        <strain evidence="18 19">A4</strain>
    </source>
</reference>
<organism evidence="18 19">
    <name type="scientific">Billgrantia campisalis</name>
    <dbReference type="NCBI Taxonomy" id="74661"/>
    <lineage>
        <taxon>Bacteria</taxon>
        <taxon>Pseudomonadati</taxon>
        <taxon>Pseudomonadota</taxon>
        <taxon>Gammaproteobacteria</taxon>
        <taxon>Oceanospirillales</taxon>
        <taxon>Halomonadaceae</taxon>
        <taxon>Billgrantia</taxon>
    </lineage>
</organism>
<evidence type="ECO:0000256" key="7">
    <source>
        <dbReference type="ARBA" id="ARBA00022605"/>
    </source>
</evidence>
<comment type="subunit">
    <text evidence="4 15">Heterotetramer consisting of two non-identical subunits: a beta subunit (TrpG) and a large alpha subunit (TrpE).</text>
</comment>
<comment type="function">
    <text evidence="13 15">Part of a heterotetrameric complex that catalyzes the two-step biosynthesis of anthranilate, an intermediate in the biosynthesis of L-tryptophan. In the first step, the glutamine-binding beta subunit (TrpG) of anthranilate synthase (AS) provides the glutamine amidotransferase activity which generates ammonia as a substrate that, along with chorismate, is used in the second step, catalyzed by the large alpha subunit of AS (TrpE) to produce anthranilate. In the absence of TrpG, TrpE can synthesize anthranilate directly from chorismate and high concentrations of ammonia.</text>
</comment>
<evidence type="ECO:0000256" key="2">
    <source>
        <dbReference type="ARBA" id="ARBA00004873"/>
    </source>
</evidence>
<dbReference type="InterPro" id="IPR006805">
    <property type="entry name" value="Anth_synth_I_N"/>
</dbReference>
<sequence>MTPERFRELAEAGYNRIPVTREVLADLDTPLSTYLKLADEPWTFLLESVQGGEKWGRYSIIGLPCRERIEVRGFTVSHIINGEQQGATEVADPLDWIEQFQARFRVPRLDDQPRFDGGLVGYFGYDTIRYIEPRLRSPQVADKPDPLGVPDILLMVCDDLVVFDNLSGRLTLWTHADPAEPDAYEAAVERLQRLEVRLRSATLNTISPGTGRSAVEEGHFTSGFTEAGFKSAVETIKEYVLAGDVMQCVPSQRMSIPYRASPLDLYRALRSLNPSPYMFFFNLDDHHVVGSSPEILTRLEDGEVTVRPIAGTRVRGKTEEEDRALEADLLADPKEVAEHLMLIDLGRNDVGRISETGSVTVTDRMAVERYSHVMHIVSNVTGRLKPGLSAMDVLRATFPAGTLSGAPKIRAMEIIDELEPVKRGIYSGAVGYLSWHGNMDTAIAIRTAVIKDGELHVQAGAGVVADSVPELEWQETLNKGRAIFRAVAMAERGLDNLD</sequence>
<keyword evidence="12 15" id="KW-0456">Lyase</keyword>
<evidence type="ECO:0000256" key="4">
    <source>
        <dbReference type="ARBA" id="ARBA00011575"/>
    </source>
</evidence>
<keyword evidence="10 15" id="KW-0460">Magnesium</keyword>
<keyword evidence="7 15" id="KW-0028">Amino-acid biosynthesis</keyword>
<evidence type="ECO:0000256" key="14">
    <source>
        <dbReference type="ARBA" id="ARBA00047683"/>
    </source>
</evidence>
<dbReference type="Proteomes" id="UP000814385">
    <property type="component" value="Unassembled WGS sequence"/>
</dbReference>
<feature type="domain" description="Chorismate-utilising enzyme C-terminal" evidence="16">
    <location>
        <begin position="227"/>
        <end position="479"/>
    </location>
</feature>
<protein>
    <recommendedName>
        <fullName evidence="6 15">Anthranilate synthase component 1</fullName>
        <ecNumber evidence="5 15">4.1.3.27</ecNumber>
    </recommendedName>
</protein>
<dbReference type="PANTHER" id="PTHR11236:SF48">
    <property type="entry name" value="ISOCHORISMATE SYNTHASE MENF"/>
    <property type="match status" value="1"/>
</dbReference>
<keyword evidence="8 15" id="KW-0479">Metal-binding</keyword>
<comment type="similarity">
    <text evidence="3 15">Belongs to the anthranilate synthase component I family.</text>
</comment>
<dbReference type="InterPro" id="IPR019999">
    <property type="entry name" value="Anth_synth_I-like"/>
</dbReference>
<dbReference type="RefSeq" id="WP_238977925.1">
    <property type="nucleotide sequence ID" value="NZ_JABFUC010000010.1"/>
</dbReference>
<dbReference type="InterPro" id="IPR015890">
    <property type="entry name" value="Chorismate_C"/>
</dbReference>
<dbReference type="Gene3D" id="3.60.120.10">
    <property type="entry name" value="Anthranilate synthase"/>
    <property type="match status" value="1"/>
</dbReference>
<evidence type="ECO:0000256" key="10">
    <source>
        <dbReference type="ARBA" id="ARBA00022842"/>
    </source>
</evidence>
<evidence type="ECO:0000259" key="17">
    <source>
        <dbReference type="Pfam" id="PF04715"/>
    </source>
</evidence>
<evidence type="ECO:0000313" key="18">
    <source>
        <dbReference type="EMBL" id="MCG6658744.1"/>
    </source>
</evidence>